<proteinExistence type="predicted"/>
<keyword evidence="3" id="KW-1185">Reference proteome</keyword>
<dbReference type="Proteomes" id="UP000240424">
    <property type="component" value="Unassembled WGS sequence"/>
</dbReference>
<evidence type="ECO:0000259" key="1">
    <source>
        <dbReference type="Pfam" id="PF13924"/>
    </source>
</evidence>
<dbReference type="EMBL" id="FUEZ01000004">
    <property type="protein sequence ID" value="SPM41092.1"/>
    <property type="molecule type" value="Genomic_DNA"/>
</dbReference>
<accession>A0A2U3PBI0</accession>
<reference evidence="2 3" key="1">
    <citation type="submission" date="2017-01" db="EMBL/GenBank/DDBJ databases">
        <authorList>
            <consortium name="Urmite Genomes"/>
        </authorList>
    </citation>
    <scope>NUCLEOTIDE SEQUENCE [LARGE SCALE GENOMIC DNA]</scope>
    <source>
        <strain evidence="2 3">AB215</strain>
    </source>
</reference>
<dbReference type="STRING" id="1841861.GCA_900157365_01614"/>
<feature type="domain" description="Lipocalin-like" evidence="1">
    <location>
        <begin position="55"/>
        <end position="127"/>
    </location>
</feature>
<gene>
    <name evidence="2" type="ORF">MNAB215_3295</name>
</gene>
<evidence type="ECO:0000313" key="3">
    <source>
        <dbReference type="Proteomes" id="UP000240424"/>
    </source>
</evidence>
<dbReference type="AlphaFoldDB" id="A0A2U3PBI0"/>
<dbReference type="Pfam" id="PF13924">
    <property type="entry name" value="Lipocalin_5"/>
    <property type="match status" value="1"/>
</dbReference>
<organism evidence="2 3">
    <name type="scientific">Mycobacterium numidiamassiliense</name>
    <dbReference type="NCBI Taxonomy" id="1841861"/>
    <lineage>
        <taxon>Bacteria</taxon>
        <taxon>Bacillati</taxon>
        <taxon>Actinomycetota</taxon>
        <taxon>Actinomycetes</taxon>
        <taxon>Mycobacteriales</taxon>
        <taxon>Mycobacteriaceae</taxon>
        <taxon>Mycobacterium</taxon>
    </lineage>
</organism>
<protein>
    <recommendedName>
        <fullName evidence="1">Lipocalin-like domain-containing protein</fullName>
    </recommendedName>
</protein>
<sequence>MNPTLRDAVVGAWELVSFVARDETTGEDRQPLGTAPRGLILYTADGHMSAQLAEADMSGYVAYGGRFSADEDTSTLHHDVTVSMMPELLAQPQFRHASVDGDLLTLSASRTDDTGARTRSTLVWRRATPATEL</sequence>
<name>A0A2U3PBI0_9MYCO</name>
<dbReference type="OrthoDB" id="118834at2"/>
<dbReference type="InterPro" id="IPR024311">
    <property type="entry name" value="Lipocalin-like"/>
</dbReference>
<dbReference type="RefSeq" id="WP_077082072.1">
    <property type="nucleotide sequence ID" value="NZ_FUEZ01000004.1"/>
</dbReference>
<evidence type="ECO:0000313" key="2">
    <source>
        <dbReference type="EMBL" id="SPM41092.1"/>
    </source>
</evidence>